<feature type="chain" id="PRO_5045849263" evidence="1">
    <location>
        <begin position="20"/>
        <end position="252"/>
    </location>
</feature>
<dbReference type="Proteomes" id="UP001595998">
    <property type="component" value="Unassembled WGS sequence"/>
</dbReference>
<comment type="caution">
    <text evidence="2">The sequence shown here is derived from an EMBL/GenBank/DDBJ whole genome shotgun (WGS) entry which is preliminary data.</text>
</comment>
<keyword evidence="3" id="KW-1185">Reference proteome</keyword>
<accession>A0ABV8XN19</accession>
<evidence type="ECO:0000313" key="2">
    <source>
        <dbReference type="EMBL" id="MFC4426147.1"/>
    </source>
</evidence>
<keyword evidence="1" id="KW-0732">Signal</keyword>
<feature type="signal peptide" evidence="1">
    <location>
        <begin position="1"/>
        <end position="19"/>
    </location>
</feature>
<protein>
    <submittedName>
        <fullName evidence="2">Uncharacterized protein</fullName>
    </submittedName>
</protein>
<reference evidence="3" key="1">
    <citation type="journal article" date="2019" name="Int. J. Syst. Evol. Microbiol.">
        <title>The Global Catalogue of Microorganisms (GCM) 10K type strain sequencing project: providing services to taxonomists for standard genome sequencing and annotation.</title>
        <authorList>
            <consortium name="The Broad Institute Genomics Platform"/>
            <consortium name="The Broad Institute Genome Sequencing Center for Infectious Disease"/>
            <person name="Wu L."/>
            <person name="Ma J."/>
        </authorList>
    </citation>
    <scope>NUCLEOTIDE SEQUENCE [LARGE SCALE GENOMIC DNA]</scope>
    <source>
        <strain evidence="3">CCUG 56029</strain>
    </source>
</reference>
<sequence length="252" mass="25839">MRRVLPFLCLLPLMSCAPASTGAATSGAAARPTAVSSFHAAFNEHGVAWVSGSQACVARVSSFRAVCPRLPAVVDVAWQGGDAWAAVPGIGAVVTLDGAPRSVPVGRVVALSGTRAYREDGSAVTYSGAPARGVVGAPTAAVTDGQGEDYVLLAGSLRRVSDGRVLERVAGPLLIALPSGARSQAAAEAVDEFGAFRLVNGQLEALDALGRVRRAVPHGPGLVGRVGQWVVTVQPTGTLRLFTTTLDERPRP</sequence>
<evidence type="ECO:0000256" key="1">
    <source>
        <dbReference type="SAM" id="SignalP"/>
    </source>
</evidence>
<dbReference type="EMBL" id="JBHSEH010000005">
    <property type="protein sequence ID" value="MFC4426147.1"/>
    <property type="molecule type" value="Genomic_DNA"/>
</dbReference>
<proteinExistence type="predicted"/>
<gene>
    <name evidence="2" type="ORF">ACFOZ9_07960</name>
</gene>
<organism evidence="2 3">
    <name type="scientific">Deinococcus navajonensis</name>
    <dbReference type="NCBI Taxonomy" id="309884"/>
    <lineage>
        <taxon>Bacteria</taxon>
        <taxon>Thermotogati</taxon>
        <taxon>Deinococcota</taxon>
        <taxon>Deinococci</taxon>
        <taxon>Deinococcales</taxon>
        <taxon>Deinococcaceae</taxon>
        <taxon>Deinococcus</taxon>
    </lineage>
</organism>
<evidence type="ECO:0000313" key="3">
    <source>
        <dbReference type="Proteomes" id="UP001595998"/>
    </source>
</evidence>
<name>A0ABV8XN19_9DEIO</name>